<reference evidence="2" key="1">
    <citation type="journal article" date="2022" name="bioRxiv">
        <title>Sequencing and chromosome-scale assembly of the giantPleurodeles waltlgenome.</title>
        <authorList>
            <person name="Brown T."/>
            <person name="Elewa A."/>
            <person name="Iarovenko S."/>
            <person name="Subramanian E."/>
            <person name="Araus A.J."/>
            <person name="Petzold A."/>
            <person name="Susuki M."/>
            <person name="Suzuki K.-i.T."/>
            <person name="Hayashi T."/>
            <person name="Toyoda A."/>
            <person name="Oliveira C."/>
            <person name="Osipova E."/>
            <person name="Leigh N.D."/>
            <person name="Simon A."/>
            <person name="Yun M.H."/>
        </authorList>
    </citation>
    <scope>NUCLEOTIDE SEQUENCE</scope>
    <source>
        <strain evidence="2">20211129_DDA</strain>
        <tissue evidence="2">Liver</tissue>
    </source>
</reference>
<feature type="region of interest" description="Disordered" evidence="1">
    <location>
        <begin position="29"/>
        <end position="48"/>
    </location>
</feature>
<proteinExistence type="predicted"/>
<gene>
    <name evidence="2" type="ORF">NDU88_000741</name>
</gene>
<keyword evidence="3" id="KW-1185">Reference proteome</keyword>
<feature type="region of interest" description="Disordered" evidence="1">
    <location>
        <begin position="1"/>
        <end position="21"/>
    </location>
</feature>
<dbReference type="Proteomes" id="UP001066276">
    <property type="component" value="Chromosome 4_2"/>
</dbReference>
<dbReference type="AlphaFoldDB" id="A0AAV7S6Y6"/>
<dbReference type="EMBL" id="JANPWB010000008">
    <property type="protein sequence ID" value="KAJ1160239.1"/>
    <property type="molecule type" value="Genomic_DNA"/>
</dbReference>
<feature type="compositionally biased region" description="Polar residues" evidence="1">
    <location>
        <begin position="1"/>
        <end position="12"/>
    </location>
</feature>
<protein>
    <submittedName>
        <fullName evidence="2">Uncharacterized protein</fullName>
    </submittedName>
</protein>
<evidence type="ECO:0000313" key="2">
    <source>
        <dbReference type="EMBL" id="KAJ1160239.1"/>
    </source>
</evidence>
<comment type="caution">
    <text evidence="2">The sequence shown here is derived from an EMBL/GenBank/DDBJ whole genome shotgun (WGS) entry which is preliminary data.</text>
</comment>
<name>A0AAV7S6Y6_PLEWA</name>
<evidence type="ECO:0000256" key="1">
    <source>
        <dbReference type="SAM" id="MobiDB-lite"/>
    </source>
</evidence>
<evidence type="ECO:0000313" key="3">
    <source>
        <dbReference type="Proteomes" id="UP001066276"/>
    </source>
</evidence>
<sequence length="114" mass="12505">MPTGPRPNTANLDRNRSAAPNALCINAKDASREKMRGGNSAAPPRGFPDRPTTPCYSYCYIILLEDQPHRLSPGGRRPHSGTSGKWKQLQKYFRLMALEKEEEAAGPTASSHPS</sequence>
<organism evidence="2 3">
    <name type="scientific">Pleurodeles waltl</name>
    <name type="common">Iberian ribbed newt</name>
    <dbReference type="NCBI Taxonomy" id="8319"/>
    <lineage>
        <taxon>Eukaryota</taxon>
        <taxon>Metazoa</taxon>
        <taxon>Chordata</taxon>
        <taxon>Craniata</taxon>
        <taxon>Vertebrata</taxon>
        <taxon>Euteleostomi</taxon>
        <taxon>Amphibia</taxon>
        <taxon>Batrachia</taxon>
        <taxon>Caudata</taxon>
        <taxon>Salamandroidea</taxon>
        <taxon>Salamandridae</taxon>
        <taxon>Pleurodelinae</taxon>
        <taxon>Pleurodeles</taxon>
    </lineage>
</organism>
<accession>A0AAV7S6Y6</accession>